<feature type="compositionally biased region" description="Low complexity" evidence="1">
    <location>
        <begin position="130"/>
        <end position="139"/>
    </location>
</feature>
<feature type="region of interest" description="Disordered" evidence="1">
    <location>
        <begin position="108"/>
        <end position="139"/>
    </location>
</feature>
<feature type="compositionally biased region" description="Low complexity" evidence="1">
    <location>
        <begin position="195"/>
        <end position="210"/>
    </location>
</feature>
<feature type="compositionally biased region" description="Basic and acidic residues" evidence="1">
    <location>
        <begin position="559"/>
        <end position="572"/>
    </location>
</feature>
<dbReference type="PANTHER" id="PTHR37028">
    <property type="entry name" value="UNNAMED PRODUCT-RELATED"/>
    <property type="match status" value="1"/>
</dbReference>
<dbReference type="AlphaFoldDB" id="A0A078AD06"/>
<accession>A0A078AD06</accession>
<keyword evidence="3" id="KW-1185">Reference proteome</keyword>
<feature type="compositionally biased region" description="Low complexity" evidence="1">
    <location>
        <begin position="522"/>
        <end position="531"/>
    </location>
</feature>
<sequence>MGSSRLDISSEVEESSAILQSQNFSDFSQLREQNMNVTQFHGAQLTHEQILALSFKEYLFSLDDTQISYRWLNKIDARYSGKQMIPANKEDQQENIIKEKIIQQPIVKISQKNSPQAQRDPNYHEKQEQQRLQSPTLSQLQRLRRQNELLLENDKIQSARFQAVKERLVRQYAQSPKKQQEIQMQINQLSSMTASRGNSNNHSHKSSGQGERSKSQNQRNTISPRDSQVFQRLHEESKMKQQFQQQIQEIKMIHELKDCTFQPTVSSNNTTPLFSIPVAQQPSQQKGNETLMTNISAIEQASLSHSNSNINLISRDDYFTNLSKVGSKLQKAQDLEKIKEILELQECTFKPQINQRQSQSRQRSNSRSDSPNGEVWDRLHKDHQDLQEHKQKQAQEILSQELKECTFSPKIVSRRSLNSISSREEEPQPQPNPYTRLYEKHHEYQQIKKQKEIENKQKELEEFTFQPQRITKSKDNKYPNYAQKPQDHFEKLYQDSKKNQSKILENIPEKEGSSSSVINASRRQQQIQTQIRNRKSMSRKEIMIDTEDSQTLSNRSYRKQGEQETKPNERSLQRIQSSIVIHHPQSAKNSSYHKSIVEKNAHTQDQTNKSKQKIQGLMTNILDYEKQKSRPLPLNTSNQKQFKTMNQVSSTKNATAIKNLLSPTHSVLNIRKPDMFQTARKSIEPKKKISTAERLIIEGQRMQSKKAQIAVLQQHLQSEMSRVQNQNTNRSIYNTDTSRTYNYDRSLYEQSKHNLNHDQDGQMYEL</sequence>
<dbReference type="OMA" id="GVAEHEN"/>
<evidence type="ECO:0000256" key="1">
    <source>
        <dbReference type="SAM" id="MobiDB-lite"/>
    </source>
</evidence>
<evidence type="ECO:0000313" key="2">
    <source>
        <dbReference type="EMBL" id="CDW79736.1"/>
    </source>
</evidence>
<dbReference type="InParanoid" id="A0A078AD06"/>
<dbReference type="Proteomes" id="UP000039865">
    <property type="component" value="Unassembled WGS sequence"/>
</dbReference>
<feature type="compositionally biased region" description="Low complexity" evidence="1">
    <location>
        <begin position="354"/>
        <end position="368"/>
    </location>
</feature>
<feature type="region of interest" description="Disordered" evidence="1">
    <location>
        <begin position="416"/>
        <end position="436"/>
    </location>
</feature>
<evidence type="ECO:0000313" key="3">
    <source>
        <dbReference type="Proteomes" id="UP000039865"/>
    </source>
</evidence>
<dbReference type="EMBL" id="CCKQ01008297">
    <property type="protein sequence ID" value="CDW79736.1"/>
    <property type="molecule type" value="Genomic_DNA"/>
</dbReference>
<feature type="compositionally biased region" description="Polar residues" evidence="1">
    <location>
        <begin position="215"/>
        <end position="225"/>
    </location>
</feature>
<gene>
    <name evidence="2" type="primary">Contig8835.g9436</name>
    <name evidence="2" type="ORF">STYLEM_8728</name>
</gene>
<proteinExistence type="predicted"/>
<dbReference type="PANTHER" id="PTHR37028:SF4">
    <property type="entry name" value="ALMS MOTIF DOMAIN-CONTAINING PROTEIN"/>
    <property type="match status" value="1"/>
</dbReference>
<protein>
    <submittedName>
        <fullName evidence="2">Uncharacterized protein</fullName>
    </submittedName>
</protein>
<feature type="region of interest" description="Disordered" evidence="1">
    <location>
        <begin position="352"/>
        <end position="376"/>
    </location>
</feature>
<name>A0A078AD06_STYLE</name>
<organism evidence="2 3">
    <name type="scientific">Stylonychia lemnae</name>
    <name type="common">Ciliate</name>
    <dbReference type="NCBI Taxonomy" id="5949"/>
    <lineage>
        <taxon>Eukaryota</taxon>
        <taxon>Sar</taxon>
        <taxon>Alveolata</taxon>
        <taxon>Ciliophora</taxon>
        <taxon>Intramacronucleata</taxon>
        <taxon>Spirotrichea</taxon>
        <taxon>Stichotrichia</taxon>
        <taxon>Sporadotrichida</taxon>
        <taxon>Oxytrichidae</taxon>
        <taxon>Stylonychinae</taxon>
        <taxon>Stylonychia</taxon>
    </lineage>
</organism>
<feature type="compositionally biased region" description="Polar residues" evidence="1">
    <location>
        <begin position="110"/>
        <end position="119"/>
    </location>
</feature>
<feature type="region of interest" description="Disordered" evidence="1">
    <location>
        <begin position="192"/>
        <end position="225"/>
    </location>
</feature>
<reference evidence="2 3" key="1">
    <citation type="submission" date="2014-06" db="EMBL/GenBank/DDBJ databases">
        <authorList>
            <person name="Swart Estienne"/>
        </authorList>
    </citation>
    <scope>NUCLEOTIDE SEQUENCE [LARGE SCALE GENOMIC DNA]</scope>
    <source>
        <strain evidence="2 3">130c</strain>
    </source>
</reference>
<feature type="region of interest" description="Disordered" evidence="1">
    <location>
        <begin position="508"/>
        <end position="572"/>
    </location>
</feature>